<dbReference type="InterPro" id="IPR032808">
    <property type="entry name" value="DoxX"/>
</dbReference>
<name>A0A380W4X7_AFIFE</name>
<keyword evidence="6 7" id="KW-0472">Membrane</keyword>
<dbReference type="GO" id="GO:0005886">
    <property type="term" value="C:plasma membrane"/>
    <property type="evidence" value="ECO:0007669"/>
    <property type="project" value="UniProtKB-SubCell"/>
</dbReference>
<dbReference type="RefSeq" id="WP_002718751.1">
    <property type="nucleotide sequence ID" value="NZ_UFSI01000001.1"/>
</dbReference>
<dbReference type="OrthoDB" id="9808524at2"/>
<evidence type="ECO:0000313" key="8">
    <source>
        <dbReference type="EMBL" id="SUU83972.1"/>
    </source>
</evidence>
<evidence type="ECO:0000256" key="2">
    <source>
        <dbReference type="ARBA" id="ARBA00006679"/>
    </source>
</evidence>
<feature type="transmembrane region" description="Helical" evidence="7">
    <location>
        <begin position="75"/>
        <end position="93"/>
    </location>
</feature>
<proteinExistence type="inferred from homology"/>
<reference evidence="8 9" key="1">
    <citation type="submission" date="2018-06" db="EMBL/GenBank/DDBJ databases">
        <authorList>
            <consortium name="Pathogen Informatics"/>
            <person name="Doyle S."/>
        </authorList>
    </citation>
    <scope>NUCLEOTIDE SEQUENCE [LARGE SCALE GENOMIC DNA]</scope>
    <source>
        <strain evidence="8 9">NCTC12722</strain>
    </source>
</reference>
<gene>
    <name evidence="8" type="ORF">NCTC12722_01152</name>
</gene>
<keyword evidence="4 7" id="KW-0812">Transmembrane</keyword>
<evidence type="ECO:0000256" key="6">
    <source>
        <dbReference type="ARBA" id="ARBA00023136"/>
    </source>
</evidence>
<keyword evidence="5 7" id="KW-1133">Transmembrane helix</keyword>
<feature type="transmembrane region" description="Helical" evidence="7">
    <location>
        <begin position="105"/>
        <end position="126"/>
    </location>
</feature>
<dbReference type="PANTHER" id="PTHR33452:SF4">
    <property type="entry name" value="BLL4328 PROTEIN"/>
    <property type="match status" value="1"/>
</dbReference>
<evidence type="ECO:0000256" key="4">
    <source>
        <dbReference type="ARBA" id="ARBA00022692"/>
    </source>
</evidence>
<evidence type="ECO:0000256" key="1">
    <source>
        <dbReference type="ARBA" id="ARBA00004651"/>
    </source>
</evidence>
<protein>
    <submittedName>
        <fullName evidence="8">DoxX</fullName>
    </submittedName>
</protein>
<feature type="transmembrane region" description="Helical" evidence="7">
    <location>
        <begin position="48"/>
        <end position="68"/>
    </location>
</feature>
<sequence>MSLENTLAPWRPQVLSVLRFMAGLEILQHGMAKILHFPPVPQMANVQIGSLMGIGGLIELIGGALMVVGLFTRPTAFILCGFTAVAYFMVHASKSFFPILNGGELAVLYCFVFLYIFAAGPGPWSVDAMRGRK</sequence>
<organism evidence="8 9">
    <name type="scientific">Afipia felis</name>
    <name type="common">Cat scratch disease bacillus</name>
    <dbReference type="NCBI Taxonomy" id="1035"/>
    <lineage>
        <taxon>Bacteria</taxon>
        <taxon>Pseudomonadati</taxon>
        <taxon>Pseudomonadota</taxon>
        <taxon>Alphaproteobacteria</taxon>
        <taxon>Hyphomicrobiales</taxon>
        <taxon>Nitrobacteraceae</taxon>
        <taxon>Afipia</taxon>
    </lineage>
</organism>
<accession>A0A380W4X7</accession>
<dbReference type="AlphaFoldDB" id="A0A380W4X7"/>
<evidence type="ECO:0000313" key="9">
    <source>
        <dbReference type="Proteomes" id="UP000254343"/>
    </source>
</evidence>
<evidence type="ECO:0000256" key="5">
    <source>
        <dbReference type="ARBA" id="ARBA00022989"/>
    </source>
</evidence>
<comment type="subcellular location">
    <subcellularLocation>
        <location evidence="1">Cell membrane</location>
        <topology evidence="1">Multi-pass membrane protein</topology>
    </subcellularLocation>
</comment>
<evidence type="ECO:0000256" key="3">
    <source>
        <dbReference type="ARBA" id="ARBA00022475"/>
    </source>
</evidence>
<comment type="similarity">
    <text evidence="2">Belongs to the DoxX family.</text>
</comment>
<evidence type="ECO:0000256" key="7">
    <source>
        <dbReference type="SAM" id="Phobius"/>
    </source>
</evidence>
<dbReference type="Pfam" id="PF07681">
    <property type="entry name" value="DoxX"/>
    <property type="match status" value="1"/>
</dbReference>
<dbReference type="InterPro" id="IPR051907">
    <property type="entry name" value="DoxX-like_oxidoreductase"/>
</dbReference>
<dbReference type="EMBL" id="UIGB01000001">
    <property type="protein sequence ID" value="SUU83972.1"/>
    <property type="molecule type" value="Genomic_DNA"/>
</dbReference>
<keyword evidence="3" id="KW-1003">Cell membrane</keyword>
<dbReference type="PANTHER" id="PTHR33452">
    <property type="entry name" value="OXIDOREDUCTASE CATD-RELATED"/>
    <property type="match status" value="1"/>
</dbReference>
<dbReference type="Proteomes" id="UP000254343">
    <property type="component" value="Unassembled WGS sequence"/>
</dbReference>